<name>A0A941HVY6_9CAUL</name>
<sequence>MLVRFTSVVWEDVADVVLVALTAIGDQVAPLIEKRNYGAGVDAFLGVLVSVDDEDNSRFAKPHNRLGTVTDAKGRRFKQLSMAVELSPDLLAGQTAGELRRLFAQELAHRLNERPFRLARGFDWTSFSVDLQLALGAAERGDA</sequence>
<dbReference type="Proteomes" id="UP000622580">
    <property type="component" value="Unassembled WGS sequence"/>
</dbReference>
<organism evidence="1 2">
    <name type="scientific">Phenylobacterium glaciei</name>
    <dbReference type="NCBI Taxonomy" id="2803784"/>
    <lineage>
        <taxon>Bacteria</taxon>
        <taxon>Pseudomonadati</taxon>
        <taxon>Pseudomonadota</taxon>
        <taxon>Alphaproteobacteria</taxon>
        <taxon>Caulobacterales</taxon>
        <taxon>Caulobacteraceae</taxon>
        <taxon>Phenylobacterium</taxon>
    </lineage>
</organism>
<proteinExistence type="predicted"/>
<protein>
    <submittedName>
        <fullName evidence="1">Uncharacterized protein</fullName>
    </submittedName>
</protein>
<accession>A0A941HVY6</accession>
<dbReference type="EMBL" id="JAGSGD010000001">
    <property type="protein sequence ID" value="MBR7620314.1"/>
    <property type="molecule type" value="Genomic_DNA"/>
</dbReference>
<evidence type="ECO:0000313" key="2">
    <source>
        <dbReference type="Proteomes" id="UP000622580"/>
    </source>
</evidence>
<comment type="caution">
    <text evidence="1">The sequence shown here is derived from an EMBL/GenBank/DDBJ whole genome shotgun (WGS) entry which is preliminary data.</text>
</comment>
<keyword evidence="2" id="KW-1185">Reference proteome</keyword>
<gene>
    <name evidence="1" type="ORF">JKL49_13045</name>
</gene>
<dbReference type="RefSeq" id="WP_215341027.1">
    <property type="nucleotide sequence ID" value="NZ_JAGSGD010000001.1"/>
</dbReference>
<reference evidence="1" key="1">
    <citation type="submission" date="2021-04" db="EMBL/GenBank/DDBJ databases">
        <title>Draft genome assembly of strain Phenylobacterium sp. 20VBR1 using MiniION and Illumina platforms.</title>
        <authorList>
            <person name="Thomas F.A."/>
            <person name="Krishnan K.P."/>
            <person name="Sinha R.K."/>
        </authorList>
    </citation>
    <scope>NUCLEOTIDE SEQUENCE</scope>
    <source>
        <strain evidence="1">20VBR1</strain>
    </source>
</reference>
<dbReference type="AlphaFoldDB" id="A0A941HVY6"/>
<evidence type="ECO:0000313" key="1">
    <source>
        <dbReference type="EMBL" id="MBR7620314.1"/>
    </source>
</evidence>